<dbReference type="OrthoDB" id="2536347at2759"/>
<accession>A0A9P5Z2V3</accession>
<dbReference type="InterPro" id="IPR045339">
    <property type="entry name" value="DUF6534"/>
</dbReference>
<feature type="transmembrane region" description="Helical" evidence="1">
    <location>
        <begin position="51"/>
        <end position="72"/>
    </location>
</feature>
<name>A0A9P5Z2V3_9AGAR</name>
<evidence type="ECO:0000313" key="3">
    <source>
        <dbReference type="EMBL" id="KAF9479831.1"/>
    </source>
</evidence>
<dbReference type="EMBL" id="MU155205">
    <property type="protein sequence ID" value="KAF9479831.1"/>
    <property type="molecule type" value="Genomic_DNA"/>
</dbReference>
<feature type="transmembrane region" description="Helical" evidence="1">
    <location>
        <begin position="124"/>
        <end position="145"/>
    </location>
</feature>
<keyword evidence="1" id="KW-1133">Transmembrane helix</keyword>
<evidence type="ECO:0000313" key="4">
    <source>
        <dbReference type="Proteomes" id="UP000807469"/>
    </source>
</evidence>
<gene>
    <name evidence="3" type="ORF">BDN70DRAFT_664704</name>
</gene>
<dbReference type="AlphaFoldDB" id="A0A9P5Z2V3"/>
<keyword evidence="4" id="KW-1185">Reference proteome</keyword>
<keyword evidence="1" id="KW-0812">Transmembrane</keyword>
<dbReference type="PANTHER" id="PTHR40465">
    <property type="entry name" value="CHROMOSOME 1, WHOLE GENOME SHOTGUN SEQUENCE"/>
    <property type="match status" value="1"/>
</dbReference>
<evidence type="ECO:0000256" key="1">
    <source>
        <dbReference type="SAM" id="Phobius"/>
    </source>
</evidence>
<feature type="transmembrane region" description="Helical" evidence="1">
    <location>
        <begin position="18"/>
        <end position="39"/>
    </location>
</feature>
<keyword evidence="1" id="KW-0472">Membrane</keyword>
<evidence type="ECO:0000259" key="2">
    <source>
        <dbReference type="Pfam" id="PF20152"/>
    </source>
</evidence>
<feature type="domain" description="DUF6534" evidence="2">
    <location>
        <begin position="170"/>
        <end position="256"/>
    </location>
</feature>
<sequence length="318" mass="34809">MSTPVPQSDFSRTAGPLLIAYMLNWGLYGVLSLQVYLYYLAFPRDRLGNKALVYGTYLLETAQVIIFTANGFQTFAVGFGNPQVLNGVQTFWFAAPMLTGIVAFIAQIFYAYRISVLSQKRHVAALVTLFSLTQLAASFAIGIQVKDAGLFSRLLKRRALITVGVWQGSSAACDILIAIAMTYYLKSRDSGIEETHALVTRIIRLTIETGTLTATIAVVSLMLGYLPGQPSYYRTTVSVLAKLYSNSMMVVLNSRMRVVSADSISMFHDVALPHSQGSNTLASANSQSRSALGITVTREEMAFRHPGYEKTTKSATSF</sequence>
<dbReference type="PANTHER" id="PTHR40465:SF1">
    <property type="entry name" value="DUF6534 DOMAIN-CONTAINING PROTEIN"/>
    <property type="match status" value="1"/>
</dbReference>
<feature type="transmembrane region" description="Helical" evidence="1">
    <location>
        <begin position="92"/>
        <end position="112"/>
    </location>
</feature>
<dbReference type="Proteomes" id="UP000807469">
    <property type="component" value="Unassembled WGS sequence"/>
</dbReference>
<dbReference type="Pfam" id="PF20152">
    <property type="entry name" value="DUF6534"/>
    <property type="match status" value="1"/>
</dbReference>
<protein>
    <recommendedName>
        <fullName evidence="2">DUF6534 domain-containing protein</fullName>
    </recommendedName>
</protein>
<reference evidence="3" key="1">
    <citation type="submission" date="2020-11" db="EMBL/GenBank/DDBJ databases">
        <authorList>
            <consortium name="DOE Joint Genome Institute"/>
            <person name="Ahrendt S."/>
            <person name="Riley R."/>
            <person name="Andreopoulos W."/>
            <person name="Labutti K."/>
            <person name="Pangilinan J."/>
            <person name="Ruiz-Duenas F.J."/>
            <person name="Barrasa J.M."/>
            <person name="Sanchez-Garcia M."/>
            <person name="Camarero S."/>
            <person name="Miyauchi S."/>
            <person name="Serrano A."/>
            <person name="Linde D."/>
            <person name="Babiker R."/>
            <person name="Drula E."/>
            <person name="Ayuso-Fernandez I."/>
            <person name="Pacheco R."/>
            <person name="Padilla G."/>
            <person name="Ferreira P."/>
            <person name="Barriuso J."/>
            <person name="Kellner H."/>
            <person name="Castanera R."/>
            <person name="Alfaro M."/>
            <person name="Ramirez L."/>
            <person name="Pisabarro A.G."/>
            <person name="Kuo A."/>
            <person name="Tritt A."/>
            <person name="Lipzen A."/>
            <person name="He G."/>
            <person name="Yan M."/>
            <person name="Ng V."/>
            <person name="Cullen D."/>
            <person name="Martin F."/>
            <person name="Rosso M.-N."/>
            <person name="Henrissat B."/>
            <person name="Hibbett D."/>
            <person name="Martinez A.T."/>
            <person name="Grigoriev I.V."/>
        </authorList>
    </citation>
    <scope>NUCLEOTIDE SEQUENCE</scope>
    <source>
        <strain evidence="3">CIRM-BRFM 674</strain>
    </source>
</reference>
<feature type="transmembrane region" description="Helical" evidence="1">
    <location>
        <begin position="165"/>
        <end position="185"/>
    </location>
</feature>
<comment type="caution">
    <text evidence="3">The sequence shown here is derived from an EMBL/GenBank/DDBJ whole genome shotgun (WGS) entry which is preliminary data.</text>
</comment>
<feature type="transmembrane region" description="Helical" evidence="1">
    <location>
        <begin position="205"/>
        <end position="226"/>
    </location>
</feature>
<organism evidence="3 4">
    <name type="scientific">Pholiota conissans</name>
    <dbReference type="NCBI Taxonomy" id="109636"/>
    <lineage>
        <taxon>Eukaryota</taxon>
        <taxon>Fungi</taxon>
        <taxon>Dikarya</taxon>
        <taxon>Basidiomycota</taxon>
        <taxon>Agaricomycotina</taxon>
        <taxon>Agaricomycetes</taxon>
        <taxon>Agaricomycetidae</taxon>
        <taxon>Agaricales</taxon>
        <taxon>Agaricineae</taxon>
        <taxon>Strophariaceae</taxon>
        <taxon>Pholiota</taxon>
    </lineage>
</organism>
<proteinExistence type="predicted"/>